<gene>
    <name evidence="1" type="ORF">PanWU01x14_209290</name>
</gene>
<feature type="non-terminal residue" evidence="1">
    <location>
        <position position="1"/>
    </location>
</feature>
<accession>A0A2P5BUR7</accession>
<sequence>FLALKTLPCQVGKTVLHLAIDDPNAPDVEFFTELLNWNHSACASKNYEG</sequence>
<reference evidence="2" key="1">
    <citation type="submission" date="2016-06" db="EMBL/GenBank/DDBJ databases">
        <title>Parallel loss of symbiosis genes in relatives of nitrogen-fixing non-legume Parasponia.</title>
        <authorList>
            <person name="Van Velzen R."/>
            <person name="Holmer R."/>
            <person name="Bu F."/>
            <person name="Rutten L."/>
            <person name="Van Zeijl A."/>
            <person name="Liu W."/>
            <person name="Santuari L."/>
            <person name="Cao Q."/>
            <person name="Sharma T."/>
            <person name="Shen D."/>
            <person name="Roswanjaya Y."/>
            <person name="Wardhani T."/>
            <person name="Kalhor M.S."/>
            <person name="Jansen J."/>
            <person name="Van den Hoogen J."/>
            <person name="Gungor B."/>
            <person name="Hartog M."/>
            <person name="Hontelez J."/>
            <person name="Verver J."/>
            <person name="Yang W.-C."/>
            <person name="Schijlen E."/>
            <person name="Repin R."/>
            <person name="Schilthuizen M."/>
            <person name="Schranz E."/>
            <person name="Heidstra R."/>
            <person name="Miyata K."/>
            <person name="Fedorova E."/>
            <person name="Kohlen W."/>
            <person name="Bisseling T."/>
            <person name="Smit S."/>
            <person name="Geurts R."/>
        </authorList>
    </citation>
    <scope>NUCLEOTIDE SEQUENCE [LARGE SCALE GENOMIC DNA]</scope>
    <source>
        <strain evidence="2">cv. WU1-14</strain>
    </source>
</reference>
<comment type="caution">
    <text evidence="1">The sequence shown here is derived from an EMBL/GenBank/DDBJ whole genome shotgun (WGS) entry which is preliminary data.</text>
</comment>
<dbReference type="EMBL" id="JXTB01000218">
    <property type="protein sequence ID" value="PON52531.1"/>
    <property type="molecule type" value="Genomic_DNA"/>
</dbReference>
<proteinExistence type="predicted"/>
<organism evidence="1 2">
    <name type="scientific">Parasponia andersonii</name>
    <name type="common">Sponia andersonii</name>
    <dbReference type="NCBI Taxonomy" id="3476"/>
    <lineage>
        <taxon>Eukaryota</taxon>
        <taxon>Viridiplantae</taxon>
        <taxon>Streptophyta</taxon>
        <taxon>Embryophyta</taxon>
        <taxon>Tracheophyta</taxon>
        <taxon>Spermatophyta</taxon>
        <taxon>Magnoliopsida</taxon>
        <taxon>eudicotyledons</taxon>
        <taxon>Gunneridae</taxon>
        <taxon>Pentapetalae</taxon>
        <taxon>rosids</taxon>
        <taxon>fabids</taxon>
        <taxon>Rosales</taxon>
        <taxon>Cannabaceae</taxon>
        <taxon>Parasponia</taxon>
    </lineage>
</organism>
<keyword evidence="2" id="KW-1185">Reference proteome</keyword>
<dbReference type="AlphaFoldDB" id="A0A2P5BUR7"/>
<evidence type="ECO:0000313" key="2">
    <source>
        <dbReference type="Proteomes" id="UP000237105"/>
    </source>
</evidence>
<dbReference type="Proteomes" id="UP000237105">
    <property type="component" value="Unassembled WGS sequence"/>
</dbReference>
<name>A0A2P5BUR7_PARAD</name>
<evidence type="ECO:0000313" key="1">
    <source>
        <dbReference type="EMBL" id="PON52531.1"/>
    </source>
</evidence>
<protein>
    <submittedName>
        <fullName evidence="1">Uncharacterized protein</fullName>
    </submittedName>
</protein>